<dbReference type="AlphaFoldDB" id="A0A5B8MFP3"/>
<dbReference type="Proteomes" id="UP000316726">
    <property type="component" value="Chromosome 2"/>
</dbReference>
<feature type="transmembrane region" description="Helical" evidence="2">
    <location>
        <begin position="419"/>
        <end position="438"/>
    </location>
</feature>
<keyword evidence="2" id="KW-0472">Membrane</keyword>
<feature type="transmembrane region" description="Helical" evidence="2">
    <location>
        <begin position="65"/>
        <end position="84"/>
    </location>
</feature>
<feature type="transmembrane region" description="Helical" evidence="2">
    <location>
        <begin position="246"/>
        <end position="266"/>
    </location>
</feature>
<keyword evidence="2" id="KW-0812">Transmembrane</keyword>
<reference evidence="3 4" key="1">
    <citation type="submission" date="2018-07" db="EMBL/GenBank/DDBJ databases">
        <title>The complete nuclear genome of the prasinophyte Chloropicon primus (CCMP1205).</title>
        <authorList>
            <person name="Pombert J.-F."/>
            <person name="Otis C."/>
            <person name="Turmel M."/>
            <person name="Lemieux C."/>
        </authorList>
    </citation>
    <scope>NUCLEOTIDE SEQUENCE [LARGE SCALE GENOMIC DNA]</scope>
    <source>
        <strain evidence="3 4">CCMP1205</strain>
    </source>
</reference>
<dbReference type="EMBL" id="CP031035">
    <property type="protein sequence ID" value="QDZ19219.1"/>
    <property type="molecule type" value="Genomic_DNA"/>
</dbReference>
<protein>
    <submittedName>
        <fullName evidence="3">Uncharacterized protein</fullName>
    </submittedName>
</protein>
<name>A0A5B8MFP3_9CHLO</name>
<evidence type="ECO:0000313" key="4">
    <source>
        <dbReference type="Proteomes" id="UP000316726"/>
    </source>
</evidence>
<keyword evidence="4" id="KW-1185">Reference proteome</keyword>
<proteinExistence type="predicted"/>
<feature type="transmembrane region" description="Helical" evidence="2">
    <location>
        <begin position="287"/>
        <end position="310"/>
    </location>
</feature>
<evidence type="ECO:0000313" key="3">
    <source>
        <dbReference type="EMBL" id="QDZ19219.1"/>
    </source>
</evidence>
<keyword evidence="2" id="KW-1133">Transmembrane helix</keyword>
<accession>A0A5B8MFP3</accession>
<feature type="transmembrane region" description="Helical" evidence="2">
    <location>
        <begin position="28"/>
        <end position="53"/>
    </location>
</feature>
<feature type="transmembrane region" description="Helical" evidence="2">
    <location>
        <begin position="104"/>
        <end position="124"/>
    </location>
</feature>
<evidence type="ECO:0000256" key="1">
    <source>
        <dbReference type="SAM" id="MobiDB-lite"/>
    </source>
</evidence>
<sequence length="480" mass="54091">MNHQAWQEPLGRVVQGLLSIKSAAVRSLSYAVIATAALSILWGGVTYFYCAFFELPAGGHFSSQLKAVLLSILVVALVCSPYFARHARASTAKTGDAPRRFYSTGITTLKAICMIFVAVIHVGCHDVSAKYFVYRHLINQAVPMMFVAMGVTGLAASKRYSLVDRFAGLLEAWYFYIVFNWAYRYFDGNSTDWRGKYTTEEHAKILLTSVLGWCPCLGGAWFVFPMLQILLIIHVVNNYFGENKEWLIGFLTPIMIVFSCMPREVMSKYIYDMTDKWTNNLAMGCDIYSSVYTLMLWCRWVGYALAGMWFATFHRHIKRWQWSVALFLGSLACSVAMDSVMNSSMERKPKHGLAEFFNYASVITLTLASIIFFDHFQWFKAISWMGDCSWTFYLGQISILNVVGDSCGMAAKFVEYSPTITFVQLTFGLSWGFTWLMNGKKMRAKPSRSSADAGQGGIEQAPLLQLSTSRGAPPQKRVEL</sequence>
<feature type="transmembrane region" description="Helical" evidence="2">
    <location>
        <begin position="322"/>
        <end position="341"/>
    </location>
</feature>
<feature type="transmembrane region" description="Helical" evidence="2">
    <location>
        <begin position="206"/>
        <end position="234"/>
    </location>
</feature>
<evidence type="ECO:0000256" key="2">
    <source>
        <dbReference type="SAM" id="Phobius"/>
    </source>
</evidence>
<feature type="transmembrane region" description="Helical" evidence="2">
    <location>
        <begin position="353"/>
        <end position="373"/>
    </location>
</feature>
<feature type="region of interest" description="Disordered" evidence="1">
    <location>
        <begin position="460"/>
        <end position="480"/>
    </location>
</feature>
<gene>
    <name evidence="3" type="ORF">A3770_02p17370</name>
</gene>
<feature type="transmembrane region" description="Helical" evidence="2">
    <location>
        <begin position="136"/>
        <end position="156"/>
    </location>
</feature>
<organism evidence="3 4">
    <name type="scientific">Chloropicon primus</name>
    <dbReference type="NCBI Taxonomy" id="1764295"/>
    <lineage>
        <taxon>Eukaryota</taxon>
        <taxon>Viridiplantae</taxon>
        <taxon>Chlorophyta</taxon>
        <taxon>Chloropicophyceae</taxon>
        <taxon>Chloropicales</taxon>
        <taxon>Chloropicaceae</taxon>
        <taxon>Chloropicon</taxon>
    </lineage>
</organism>
<feature type="transmembrane region" description="Helical" evidence="2">
    <location>
        <begin position="168"/>
        <end position="186"/>
    </location>
</feature>